<proteinExistence type="predicted"/>
<dbReference type="EMBL" id="CP035913">
    <property type="protein sequence ID" value="QBE66296.1"/>
    <property type="molecule type" value="Genomic_DNA"/>
</dbReference>
<protein>
    <submittedName>
        <fullName evidence="1">Uncharacterized protein</fullName>
    </submittedName>
</protein>
<dbReference type="RefSeq" id="WP_130189404.1">
    <property type="nucleotide sequence ID" value="NZ_CP035913.1"/>
</dbReference>
<keyword evidence="2" id="KW-1185">Reference proteome</keyword>
<dbReference type="OrthoDB" id="8548718at2"/>
<accession>A0A4P6L3R2</accession>
<name>A0A4P6L3R2_9BURK</name>
<dbReference type="Proteomes" id="UP000290637">
    <property type="component" value="Chromosome"/>
</dbReference>
<organism evidence="1 2">
    <name type="scientific">Pseudoduganella lutea</name>
    <dbReference type="NCBI Taxonomy" id="321985"/>
    <lineage>
        <taxon>Bacteria</taxon>
        <taxon>Pseudomonadati</taxon>
        <taxon>Pseudomonadota</taxon>
        <taxon>Betaproteobacteria</taxon>
        <taxon>Burkholderiales</taxon>
        <taxon>Oxalobacteraceae</taxon>
        <taxon>Telluria group</taxon>
        <taxon>Pseudoduganella</taxon>
    </lineage>
</organism>
<evidence type="ECO:0000313" key="1">
    <source>
        <dbReference type="EMBL" id="QBE66296.1"/>
    </source>
</evidence>
<gene>
    <name evidence="1" type="ORF">EWM63_27695</name>
</gene>
<reference evidence="1 2" key="1">
    <citation type="submission" date="2019-02" db="EMBL/GenBank/DDBJ databases">
        <title>Draft Genome Sequences of Six Type Strains of the Genus Massilia.</title>
        <authorList>
            <person name="Miess H."/>
            <person name="Frediansyhah A."/>
            <person name="Gross H."/>
        </authorList>
    </citation>
    <scope>NUCLEOTIDE SEQUENCE [LARGE SCALE GENOMIC DNA]</scope>
    <source>
        <strain evidence="1 2">DSM 17473</strain>
    </source>
</reference>
<dbReference type="AlphaFoldDB" id="A0A4P6L3R2"/>
<dbReference type="KEGG" id="plue:EWM63_27695"/>
<sequence length="131" mass="14217">MLIRPFLVMGVALLLVLDVSAMEGAAARTPVEQFAPLLRTALDSPDGTARGMLTGGLAAAISRQYQTSAPIHIDVSTIVRYRQQGCARLRVEVAQDGVRLNTTATSGKQHLRFELNYCRDGLPPRSLEVAR</sequence>
<evidence type="ECO:0000313" key="2">
    <source>
        <dbReference type="Proteomes" id="UP000290637"/>
    </source>
</evidence>